<protein>
    <submittedName>
        <fullName evidence="3">Exonuclease domain-containing protein</fullName>
    </submittedName>
</protein>
<organism evidence="3 4">
    <name type="scientific">Kitasatospora phosalacinea</name>
    <dbReference type="NCBI Taxonomy" id="2065"/>
    <lineage>
        <taxon>Bacteria</taxon>
        <taxon>Bacillati</taxon>
        <taxon>Actinomycetota</taxon>
        <taxon>Actinomycetes</taxon>
        <taxon>Kitasatosporales</taxon>
        <taxon>Streptomycetaceae</taxon>
        <taxon>Kitasatospora</taxon>
    </lineage>
</organism>
<dbReference type="Pfam" id="PF00929">
    <property type="entry name" value="RNase_T"/>
    <property type="match status" value="1"/>
</dbReference>
<accession>A0ABW6GRM9</accession>
<keyword evidence="4" id="KW-1185">Reference proteome</keyword>
<reference evidence="3 4" key="1">
    <citation type="submission" date="2024-09" db="EMBL/GenBank/DDBJ databases">
        <title>The Natural Products Discovery Center: Release of the First 8490 Sequenced Strains for Exploring Actinobacteria Biosynthetic Diversity.</title>
        <authorList>
            <person name="Kalkreuter E."/>
            <person name="Kautsar S.A."/>
            <person name="Yang D."/>
            <person name="Bader C.D."/>
            <person name="Teijaro C.N."/>
            <person name="Fluegel L."/>
            <person name="Davis C.M."/>
            <person name="Simpson J.R."/>
            <person name="Lauterbach L."/>
            <person name="Steele A.D."/>
            <person name="Gui C."/>
            <person name="Meng S."/>
            <person name="Li G."/>
            <person name="Viehrig K."/>
            <person name="Ye F."/>
            <person name="Su P."/>
            <person name="Kiefer A.F."/>
            <person name="Nichols A."/>
            <person name="Cepeda A.J."/>
            <person name="Yan W."/>
            <person name="Fan B."/>
            <person name="Jiang Y."/>
            <person name="Adhikari A."/>
            <person name="Zheng C.-J."/>
            <person name="Schuster L."/>
            <person name="Cowan T.M."/>
            <person name="Smanski M.J."/>
            <person name="Chevrette M.G."/>
            <person name="De Carvalho L.P.S."/>
            <person name="Shen B."/>
        </authorList>
    </citation>
    <scope>NUCLEOTIDE SEQUENCE [LARGE SCALE GENOMIC DNA]</scope>
    <source>
        <strain evidence="3 4">NPDC058753</strain>
    </source>
</reference>
<dbReference type="GO" id="GO:0004527">
    <property type="term" value="F:exonuclease activity"/>
    <property type="evidence" value="ECO:0007669"/>
    <property type="project" value="UniProtKB-KW"/>
</dbReference>
<keyword evidence="3" id="KW-0378">Hydrolase</keyword>
<evidence type="ECO:0000256" key="1">
    <source>
        <dbReference type="SAM" id="MobiDB-lite"/>
    </source>
</evidence>
<dbReference type="InterPro" id="IPR013520">
    <property type="entry name" value="Ribonucl_H"/>
</dbReference>
<name>A0ABW6GRM9_9ACTN</name>
<feature type="region of interest" description="Disordered" evidence="1">
    <location>
        <begin position="210"/>
        <end position="234"/>
    </location>
</feature>
<evidence type="ECO:0000259" key="2">
    <source>
        <dbReference type="SMART" id="SM00479"/>
    </source>
</evidence>
<keyword evidence="3" id="KW-0269">Exonuclease</keyword>
<feature type="domain" description="Exonuclease" evidence="2">
    <location>
        <begin position="8"/>
        <end position="186"/>
    </location>
</feature>
<dbReference type="InterPro" id="IPR036397">
    <property type="entry name" value="RNaseH_sf"/>
</dbReference>
<dbReference type="CDD" id="cd06127">
    <property type="entry name" value="DEDDh"/>
    <property type="match status" value="1"/>
</dbReference>
<dbReference type="RefSeq" id="WP_380329430.1">
    <property type="nucleotide sequence ID" value="NZ_JBHYPW010000056.1"/>
</dbReference>
<evidence type="ECO:0000313" key="3">
    <source>
        <dbReference type="EMBL" id="MFE1355284.1"/>
    </source>
</evidence>
<dbReference type="Gene3D" id="3.30.420.10">
    <property type="entry name" value="Ribonuclease H-like superfamily/Ribonuclease H"/>
    <property type="match status" value="1"/>
</dbReference>
<comment type="caution">
    <text evidence="3">The sequence shown here is derived from an EMBL/GenBank/DDBJ whole genome shotgun (WGS) entry which is preliminary data.</text>
</comment>
<gene>
    <name evidence="3" type="ORF">ACFW6T_25160</name>
</gene>
<evidence type="ECO:0000313" key="4">
    <source>
        <dbReference type="Proteomes" id="UP001599542"/>
    </source>
</evidence>
<sequence>MSGWALAEWLCLDLETNGLGEGARLVSAAVVWMRLGREIDTRTWLADAGGEEIPREAAELHGISTARAHRFGRPALRVALEVAEVLADAVAGGMPIVAFHAPFDLTIVDRELGRGGQQLPSFIGGSAMVLDPPVIDRAADPHHTRSRSLRSLADWYLVRHERPHEALSDASAAGQVMYQIAGAFPEVRDTDLVTLVGRQRRWAAEQAQARVRGGGKAGPAGWPLIPRQQDGDAR</sequence>
<dbReference type="InterPro" id="IPR012337">
    <property type="entry name" value="RNaseH-like_sf"/>
</dbReference>
<keyword evidence="3" id="KW-0540">Nuclease</keyword>
<dbReference type="SUPFAM" id="SSF53098">
    <property type="entry name" value="Ribonuclease H-like"/>
    <property type="match status" value="1"/>
</dbReference>
<dbReference type="SMART" id="SM00479">
    <property type="entry name" value="EXOIII"/>
    <property type="match status" value="1"/>
</dbReference>
<dbReference type="EMBL" id="JBHYPX010000058">
    <property type="protein sequence ID" value="MFE1355284.1"/>
    <property type="molecule type" value="Genomic_DNA"/>
</dbReference>
<proteinExistence type="predicted"/>
<dbReference type="Proteomes" id="UP001599542">
    <property type="component" value="Unassembled WGS sequence"/>
</dbReference>